<dbReference type="Proteomes" id="UP000053099">
    <property type="component" value="Unassembled WGS sequence"/>
</dbReference>
<organism evidence="1 2">
    <name type="scientific">Thermus scotoductus</name>
    <dbReference type="NCBI Taxonomy" id="37636"/>
    <lineage>
        <taxon>Bacteria</taxon>
        <taxon>Thermotogati</taxon>
        <taxon>Deinococcota</taxon>
        <taxon>Deinococci</taxon>
        <taxon>Thermales</taxon>
        <taxon>Thermaceae</taxon>
        <taxon>Thermus</taxon>
    </lineage>
</organism>
<dbReference type="EMBL" id="LJJR01000028">
    <property type="protein sequence ID" value="KPD28290.1"/>
    <property type="molecule type" value="Genomic_DNA"/>
</dbReference>
<evidence type="ECO:0000313" key="1">
    <source>
        <dbReference type="EMBL" id="KPD28290.1"/>
    </source>
</evidence>
<comment type="caution">
    <text evidence="1">The sequence shown here is derived from an EMBL/GenBank/DDBJ whole genome shotgun (WGS) entry which is preliminary data.</text>
</comment>
<reference evidence="1 2" key="1">
    <citation type="submission" date="2015-09" db="EMBL/GenBank/DDBJ databases">
        <title>Draft genome sequence of Thermus scotoductus strain K1 isolated from a geothermal spring in Nagorno-Karabakh, Armenia.</title>
        <authorList>
            <person name="Saghatelyan A."/>
            <person name="Poghosyan L."/>
            <person name="Panosyan H."/>
            <person name="Birkeland N.-K."/>
        </authorList>
    </citation>
    <scope>NUCLEOTIDE SEQUENCE [LARGE SCALE GENOMIC DNA]</scope>
    <source>
        <strain evidence="1 2">K1</strain>
    </source>
</reference>
<dbReference type="AlphaFoldDB" id="A0A0N0ZQN6"/>
<proteinExistence type="predicted"/>
<sequence>MEGGGDTYRLEVRPERFRLSYASFGLSLQGGCTLGEGTGCQAPFFRLERTGSPPTSWPGKEACSWVEASRGSAWREPFSPPFPFGGATGKPG</sequence>
<protein>
    <submittedName>
        <fullName evidence="1">Uncharacterized protein</fullName>
    </submittedName>
</protein>
<gene>
    <name evidence="1" type="ORF">AN926_09200</name>
</gene>
<accession>A0A0N0ZQN6</accession>
<evidence type="ECO:0000313" key="2">
    <source>
        <dbReference type="Proteomes" id="UP000053099"/>
    </source>
</evidence>
<dbReference type="PATRIC" id="fig|37636.3.peg.1034"/>
<name>A0A0N0ZQN6_THESC</name>